<feature type="domain" description="Ionotropic glutamate receptor C-terminal" evidence="15">
    <location>
        <begin position="574"/>
        <end position="651"/>
    </location>
</feature>
<feature type="domain" description="Solute-binding protein family 3/N-terminal" evidence="16">
    <location>
        <begin position="481"/>
        <end position="560"/>
    </location>
</feature>
<dbReference type="Gramene" id="Potri.007G044000.2.v4.1">
    <property type="protein sequence ID" value="Potri.007G044000.2.v4.1"/>
    <property type="gene ID" value="Potri.007G044000.v4.1"/>
</dbReference>
<evidence type="ECO:0000256" key="1">
    <source>
        <dbReference type="ARBA" id="ARBA00004141"/>
    </source>
</evidence>
<keyword evidence="11" id="KW-0407">Ion channel</keyword>
<evidence type="ECO:0000259" key="16">
    <source>
        <dbReference type="Pfam" id="PF00497"/>
    </source>
</evidence>
<evidence type="ECO:0000256" key="14">
    <source>
        <dbReference type="SAM" id="SignalP"/>
    </source>
</evidence>
<evidence type="ECO:0000259" key="15">
    <source>
        <dbReference type="Pfam" id="PF00060"/>
    </source>
</evidence>
<evidence type="ECO:0000256" key="10">
    <source>
        <dbReference type="ARBA" id="ARBA00023286"/>
    </source>
</evidence>
<accession>A0A3N7F621</accession>
<comment type="function">
    <text evidence="12">Glutamate-gated receptor that probably acts as a non-selective cation channel. May be involved in light-signal transduction and calcium homeostasis via the regulation of calcium influx into cells.</text>
</comment>
<dbReference type="FunFam" id="3.40.50.2300:FF:000188">
    <property type="entry name" value="Glutamate receptor"/>
    <property type="match status" value="1"/>
</dbReference>
<evidence type="ECO:0000256" key="2">
    <source>
        <dbReference type="ARBA" id="ARBA00011095"/>
    </source>
</evidence>
<dbReference type="InterPro" id="IPR001638">
    <property type="entry name" value="Solute-binding_3/MltF_N"/>
</dbReference>
<evidence type="ECO:0000256" key="13">
    <source>
        <dbReference type="SAM" id="Phobius"/>
    </source>
</evidence>
<dbReference type="SUPFAM" id="SSF53850">
    <property type="entry name" value="Periplasmic binding protein-like II"/>
    <property type="match status" value="1"/>
</dbReference>
<evidence type="ECO:0000256" key="8">
    <source>
        <dbReference type="ARBA" id="ARBA00023170"/>
    </source>
</evidence>
<keyword evidence="4 13" id="KW-0812">Transmembrane</keyword>
<dbReference type="Proteomes" id="UP000006729">
    <property type="component" value="Chromosome 7"/>
</dbReference>
<dbReference type="Gene3D" id="3.40.50.2300">
    <property type="match status" value="3"/>
</dbReference>
<dbReference type="CDD" id="cd19990">
    <property type="entry name" value="PBP1_GABAb_receptor_plant"/>
    <property type="match status" value="1"/>
</dbReference>
<dbReference type="InterPro" id="IPR001320">
    <property type="entry name" value="Iontro_rcpt_C"/>
</dbReference>
<evidence type="ECO:0000313" key="19">
    <source>
        <dbReference type="Proteomes" id="UP000006729"/>
    </source>
</evidence>
<evidence type="ECO:0000256" key="12">
    <source>
        <dbReference type="ARBA" id="ARBA00049638"/>
    </source>
</evidence>
<keyword evidence="14" id="KW-0732">Signal</keyword>
<keyword evidence="9" id="KW-0325">Glycoprotein</keyword>
<evidence type="ECO:0000256" key="9">
    <source>
        <dbReference type="ARBA" id="ARBA00023180"/>
    </source>
</evidence>
<keyword evidence="19" id="KW-1185">Reference proteome</keyword>
<keyword evidence="7 13" id="KW-0472">Membrane</keyword>
<keyword evidence="8" id="KW-0675">Receptor</keyword>
<feature type="chain" id="PRO_5018307487" description="Ionotropic glutamate receptor C-terminal domain-containing protein" evidence="14">
    <location>
        <begin position="24"/>
        <end position="651"/>
    </location>
</feature>
<feature type="domain" description="Receptor ligand binding region" evidence="17">
    <location>
        <begin position="51"/>
        <end position="389"/>
    </location>
</feature>
<proteinExistence type="predicted"/>
<organism evidence="18 19">
    <name type="scientific">Populus trichocarpa</name>
    <name type="common">Western balsam poplar</name>
    <name type="synonym">Populus balsamifera subsp. trichocarpa</name>
    <dbReference type="NCBI Taxonomy" id="3694"/>
    <lineage>
        <taxon>Eukaryota</taxon>
        <taxon>Viridiplantae</taxon>
        <taxon>Streptophyta</taxon>
        <taxon>Embryophyta</taxon>
        <taxon>Tracheophyta</taxon>
        <taxon>Spermatophyta</taxon>
        <taxon>Magnoliopsida</taxon>
        <taxon>eudicotyledons</taxon>
        <taxon>Gunneridae</taxon>
        <taxon>Pentapetalae</taxon>
        <taxon>rosids</taxon>
        <taxon>fabids</taxon>
        <taxon>Malpighiales</taxon>
        <taxon>Salicaceae</taxon>
        <taxon>Saliceae</taxon>
        <taxon>Populus</taxon>
    </lineage>
</organism>
<reference evidence="18 19" key="1">
    <citation type="journal article" date="2006" name="Science">
        <title>The genome of black cottonwood, Populus trichocarpa (Torr. &amp; Gray).</title>
        <authorList>
            <person name="Tuskan G.A."/>
            <person name="Difazio S."/>
            <person name="Jansson S."/>
            <person name="Bohlmann J."/>
            <person name="Grigoriev I."/>
            <person name="Hellsten U."/>
            <person name="Putnam N."/>
            <person name="Ralph S."/>
            <person name="Rombauts S."/>
            <person name="Salamov A."/>
            <person name="Schein J."/>
            <person name="Sterck L."/>
            <person name="Aerts A."/>
            <person name="Bhalerao R.R."/>
            <person name="Bhalerao R.P."/>
            <person name="Blaudez D."/>
            <person name="Boerjan W."/>
            <person name="Brun A."/>
            <person name="Brunner A."/>
            <person name="Busov V."/>
            <person name="Campbell M."/>
            <person name="Carlson J."/>
            <person name="Chalot M."/>
            <person name="Chapman J."/>
            <person name="Chen G.L."/>
            <person name="Cooper D."/>
            <person name="Coutinho P.M."/>
            <person name="Couturier J."/>
            <person name="Covert S."/>
            <person name="Cronk Q."/>
            <person name="Cunningham R."/>
            <person name="Davis J."/>
            <person name="Degroeve S."/>
            <person name="Dejardin A."/>
            <person name="Depamphilis C."/>
            <person name="Detter J."/>
            <person name="Dirks B."/>
            <person name="Dubchak I."/>
            <person name="Duplessis S."/>
            <person name="Ehlting J."/>
            <person name="Ellis B."/>
            <person name="Gendler K."/>
            <person name="Goodstein D."/>
            <person name="Gribskov M."/>
            <person name="Grimwood J."/>
            <person name="Groover A."/>
            <person name="Gunter L."/>
            <person name="Hamberger B."/>
            <person name="Heinze B."/>
            <person name="Helariutta Y."/>
            <person name="Henrissat B."/>
            <person name="Holligan D."/>
            <person name="Holt R."/>
            <person name="Huang W."/>
            <person name="Islam-Faridi N."/>
            <person name="Jones S."/>
            <person name="Jones-Rhoades M."/>
            <person name="Jorgensen R."/>
            <person name="Joshi C."/>
            <person name="Kangasjarvi J."/>
            <person name="Karlsson J."/>
            <person name="Kelleher C."/>
            <person name="Kirkpatrick R."/>
            <person name="Kirst M."/>
            <person name="Kohler A."/>
            <person name="Kalluri U."/>
            <person name="Larimer F."/>
            <person name="Leebens-Mack J."/>
            <person name="Leple J.C."/>
            <person name="Locascio P."/>
            <person name="Lou Y."/>
            <person name="Lucas S."/>
            <person name="Martin F."/>
            <person name="Montanini B."/>
            <person name="Napoli C."/>
            <person name="Nelson D.R."/>
            <person name="Nelson C."/>
            <person name="Nieminen K."/>
            <person name="Nilsson O."/>
            <person name="Pereda V."/>
            <person name="Peter G."/>
            <person name="Philippe R."/>
            <person name="Pilate G."/>
            <person name="Poliakov A."/>
            <person name="Razumovskaya J."/>
            <person name="Richardson P."/>
            <person name="Rinaldi C."/>
            <person name="Ritland K."/>
            <person name="Rouze P."/>
            <person name="Ryaboy D."/>
            <person name="Schmutz J."/>
            <person name="Schrader J."/>
            <person name="Segerman B."/>
            <person name="Shin H."/>
            <person name="Siddiqui A."/>
            <person name="Sterky F."/>
            <person name="Terry A."/>
            <person name="Tsai C.J."/>
            <person name="Uberbacher E."/>
            <person name="Unneberg P."/>
            <person name="Vahala J."/>
            <person name="Wall K."/>
            <person name="Wessler S."/>
            <person name="Yang G."/>
            <person name="Yin T."/>
            <person name="Douglas C."/>
            <person name="Marra M."/>
            <person name="Sandberg G."/>
            <person name="Van de Peer Y."/>
            <person name="Rokhsar D."/>
        </authorList>
    </citation>
    <scope>NUCLEOTIDE SEQUENCE [LARGE SCALE GENOMIC DNA]</scope>
    <source>
        <strain evidence="19">cv. Nisqually</strain>
    </source>
</reference>
<dbReference type="Pfam" id="PF00060">
    <property type="entry name" value="Lig_chan"/>
    <property type="match status" value="1"/>
</dbReference>
<feature type="transmembrane region" description="Helical" evidence="13">
    <location>
        <begin position="606"/>
        <end position="624"/>
    </location>
</feature>
<comment type="subcellular location">
    <subcellularLocation>
        <location evidence="1">Membrane</location>
        <topology evidence="1">Multi-pass membrane protein</topology>
    </subcellularLocation>
</comment>
<dbReference type="InterPro" id="IPR028082">
    <property type="entry name" value="Peripla_BP_I"/>
</dbReference>
<dbReference type="AlphaFoldDB" id="A0A3N7F621"/>
<protein>
    <recommendedName>
        <fullName evidence="20">Ionotropic glutamate receptor C-terminal domain-containing protein</fullName>
    </recommendedName>
</protein>
<evidence type="ECO:0000256" key="3">
    <source>
        <dbReference type="ARBA" id="ARBA00022448"/>
    </source>
</evidence>
<feature type="transmembrane region" description="Helical" evidence="13">
    <location>
        <begin position="576"/>
        <end position="594"/>
    </location>
</feature>
<dbReference type="EMBL" id="CM009296">
    <property type="protein sequence ID" value="RQO92496.1"/>
    <property type="molecule type" value="Genomic_DNA"/>
</dbReference>
<dbReference type="OMA" id="YFIQVGY"/>
<dbReference type="InterPro" id="IPR001828">
    <property type="entry name" value="ANF_lig-bd_rcpt"/>
</dbReference>
<feature type="signal peptide" evidence="14">
    <location>
        <begin position="1"/>
        <end position="23"/>
    </location>
</feature>
<dbReference type="SUPFAM" id="SSF53822">
    <property type="entry name" value="Periplasmic binding protein-like I"/>
    <property type="match status" value="1"/>
</dbReference>
<dbReference type="FunFam" id="3.40.190.10:FF:000054">
    <property type="entry name" value="Glutamate receptor"/>
    <property type="match status" value="1"/>
</dbReference>
<evidence type="ECO:0000259" key="17">
    <source>
        <dbReference type="Pfam" id="PF01094"/>
    </source>
</evidence>
<evidence type="ECO:0000256" key="7">
    <source>
        <dbReference type="ARBA" id="ARBA00023136"/>
    </source>
</evidence>
<evidence type="ECO:0000256" key="5">
    <source>
        <dbReference type="ARBA" id="ARBA00022989"/>
    </source>
</evidence>
<name>A0A3N7F621_POPTR</name>
<dbReference type="InterPro" id="IPR044440">
    <property type="entry name" value="GABAb_receptor_plant_PBP1"/>
</dbReference>
<keyword evidence="6" id="KW-0406">Ion transport</keyword>
<comment type="subunit">
    <text evidence="2">May form heteromers.</text>
</comment>
<dbReference type="Gene3D" id="1.10.287.70">
    <property type="match status" value="1"/>
</dbReference>
<dbReference type="GO" id="GO:0015276">
    <property type="term" value="F:ligand-gated monoatomic ion channel activity"/>
    <property type="evidence" value="ECO:0007669"/>
    <property type="project" value="InterPro"/>
</dbReference>
<feature type="transmembrane region" description="Helical" evidence="13">
    <location>
        <begin position="633"/>
        <end position="650"/>
    </location>
</feature>
<keyword evidence="5 13" id="KW-1133">Transmembrane helix</keyword>
<dbReference type="Gene3D" id="3.40.190.10">
    <property type="entry name" value="Periplasmic binding protein-like II"/>
    <property type="match status" value="1"/>
</dbReference>
<dbReference type="PANTHER" id="PTHR34836:SF1">
    <property type="entry name" value="OS09G0428600 PROTEIN"/>
    <property type="match status" value="1"/>
</dbReference>
<dbReference type="InterPro" id="IPR015683">
    <property type="entry name" value="Ionotropic_Glu_rcpt"/>
</dbReference>
<dbReference type="InParanoid" id="A0A3N7F621"/>
<evidence type="ECO:0000256" key="11">
    <source>
        <dbReference type="ARBA" id="ARBA00023303"/>
    </source>
</evidence>
<dbReference type="Pfam" id="PF01094">
    <property type="entry name" value="ANF_receptor"/>
    <property type="match status" value="1"/>
</dbReference>
<dbReference type="Pfam" id="PF00497">
    <property type="entry name" value="SBP_bac_3"/>
    <property type="match status" value="1"/>
</dbReference>
<evidence type="ECO:0008006" key="20">
    <source>
        <dbReference type="Google" id="ProtNLM"/>
    </source>
</evidence>
<dbReference type="PANTHER" id="PTHR34836">
    <property type="entry name" value="OS06G0188250 PROTEIN"/>
    <property type="match status" value="1"/>
</dbReference>
<keyword evidence="3" id="KW-0813">Transport</keyword>
<dbReference type="GO" id="GO:0016020">
    <property type="term" value="C:membrane"/>
    <property type="evidence" value="ECO:0007669"/>
    <property type="project" value="UniProtKB-SubCell"/>
</dbReference>
<dbReference type="SMR" id="A0A3N7F621"/>
<sequence>MTGFLVFLYSILLLSITFILSNSGQLNDEDTEFISIIGAVVDCSTRVGREEKIAMDIAVQDIYRLTGHNLALHVLDLPENSARAAFAAIDLIQNQKLEAIVGSITWHQAALVAEMVNITIKRPIISLTTGLSLIVPDKELPVISMYQDISVQIECIASIIASFKWPKVIAIYEDRYSYSSDLGIITLLSASLQDSGVQLEHYLAFPTLSSLLDPNTTIQNELNKLKGKQNRVFILLQSSLTLASLLFENAKKMGMMRRGYVWIASASFTGLLDSVNSSMITSMQGVLGCKACYLDTTASFKDFEVKFERKFRAEYPEDRNSQPSIFALRAYDAIWTVAKSSKMLHEKNYSKTLLQHILSSDFEGLSGRIHFTNYKLTYGPNFQIVNIVGKSYRELGFWSPEFGFTDNLVKNNSGKDRSQSGEEVLNPVYWPGGKTSVPTGLSESNLLEDRGKQLRIAVPAISMFKQFVRVSHDEIPNITYITGFSVGVFEAAVKCLRYALMYEIVPFHGSYDDMVMKVSQKAFDAAVGDIVITASRDQPIEFSQPYVESGLAMLVAMKSDKSHHHWWFLKVYTKEMWFLMAAMTVFTGFAIWVVEHETERGFNGSSITQIGSILWYSFSILTSAQGESFKSPWSRFLSVPWFFLVLIVTSS</sequence>
<evidence type="ECO:0000313" key="18">
    <source>
        <dbReference type="EMBL" id="RQO92496.1"/>
    </source>
</evidence>
<evidence type="ECO:0000256" key="4">
    <source>
        <dbReference type="ARBA" id="ARBA00022692"/>
    </source>
</evidence>
<evidence type="ECO:0000256" key="6">
    <source>
        <dbReference type="ARBA" id="ARBA00023065"/>
    </source>
</evidence>
<gene>
    <name evidence="18" type="ORF">POPTR_007G044000</name>
</gene>
<keyword evidence="10" id="KW-1071">Ligand-gated ion channel</keyword>